<proteinExistence type="predicted"/>
<sequence length="296" mass="33713">MARWLLPYRGLLRLKSLASSSASAVISRSYISEMRRSAFRENLLRILRTEIAYEVESRPPSQPEAAFRSFDVDDRPGEQWIQLRWSRGREEIKIEATMFDGAAPSTRSAAASEVADAGDARLHISLMVEVSKGDDSEFALQFACSAWPDDIEVEKVFPVRRGHAAHRQYVGPDFKDLDEEMRDTLLEYLEERGVNDELAGFLHGYMANKDRTELVRWLRNIESYVKKYKRLLQSNCCSDMAISCPAGPFLFLTETSTSPTFGPTLLPSYPEKSQLSTKLLSSWNNTKLCLPMVNYY</sequence>
<dbReference type="PANTHER" id="PTHR10826:SF36">
    <property type="entry name" value="OS08G0439900 PROTEIN"/>
    <property type="match status" value="1"/>
</dbReference>
<name>A0A9E7FT13_9LILI</name>
<dbReference type="Gene3D" id="3.10.280.10">
    <property type="entry name" value="Mitochondrial glycoprotein"/>
    <property type="match status" value="1"/>
</dbReference>
<dbReference type="EMBL" id="CP097507">
    <property type="protein sequence ID" value="URE01840.1"/>
    <property type="molecule type" value="Genomic_DNA"/>
</dbReference>
<dbReference type="Pfam" id="PF02330">
    <property type="entry name" value="MAM33"/>
    <property type="match status" value="1"/>
</dbReference>
<dbReference type="OrthoDB" id="278212at2759"/>
<dbReference type="SUPFAM" id="SSF54529">
    <property type="entry name" value="Mitochondrial glycoprotein MAM33-like"/>
    <property type="match status" value="1"/>
</dbReference>
<organism evidence="1 2">
    <name type="scientific">Musa troglodytarum</name>
    <name type="common">fe'i banana</name>
    <dbReference type="NCBI Taxonomy" id="320322"/>
    <lineage>
        <taxon>Eukaryota</taxon>
        <taxon>Viridiplantae</taxon>
        <taxon>Streptophyta</taxon>
        <taxon>Embryophyta</taxon>
        <taxon>Tracheophyta</taxon>
        <taxon>Spermatophyta</taxon>
        <taxon>Magnoliopsida</taxon>
        <taxon>Liliopsida</taxon>
        <taxon>Zingiberales</taxon>
        <taxon>Musaceae</taxon>
        <taxon>Musa</taxon>
    </lineage>
</organism>
<dbReference type="GO" id="GO:0005759">
    <property type="term" value="C:mitochondrial matrix"/>
    <property type="evidence" value="ECO:0007669"/>
    <property type="project" value="InterPro"/>
</dbReference>
<accession>A0A9E7FT13</accession>
<evidence type="ECO:0000313" key="2">
    <source>
        <dbReference type="Proteomes" id="UP001055439"/>
    </source>
</evidence>
<gene>
    <name evidence="1" type="ORF">MUK42_19474</name>
</gene>
<dbReference type="Proteomes" id="UP001055439">
    <property type="component" value="Chromosome 5"/>
</dbReference>
<protein>
    <submittedName>
        <fullName evidence="1">Mitochondrial glycoprotein</fullName>
    </submittedName>
</protein>
<dbReference type="InterPro" id="IPR036561">
    <property type="entry name" value="MAM33_sf"/>
</dbReference>
<keyword evidence="2" id="KW-1185">Reference proteome</keyword>
<dbReference type="FunFam" id="3.10.280.10:FF:000003">
    <property type="entry name" value="Mitochondrial glycoprotein"/>
    <property type="match status" value="1"/>
</dbReference>
<dbReference type="AlphaFoldDB" id="A0A9E7FT13"/>
<evidence type="ECO:0000313" key="1">
    <source>
        <dbReference type="EMBL" id="URE01840.1"/>
    </source>
</evidence>
<reference evidence="1" key="1">
    <citation type="submission" date="2022-05" db="EMBL/GenBank/DDBJ databases">
        <title>The Musa troglodytarum L. genome provides insights into the mechanism of non-climacteric behaviour and enrichment of carotenoids.</title>
        <authorList>
            <person name="Wang J."/>
        </authorList>
    </citation>
    <scope>NUCLEOTIDE SEQUENCE</scope>
    <source>
        <tissue evidence="1">Leaf</tissue>
    </source>
</reference>
<dbReference type="InterPro" id="IPR003428">
    <property type="entry name" value="MAM33"/>
</dbReference>
<dbReference type="PANTHER" id="PTHR10826">
    <property type="entry name" value="COMPLEMENT COMPONENT 1"/>
    <property type="match status" value="1"/>
</dbReference>